<evidence type="ECO:0000259" key="1">
    <source>
        <dbReference type="Pfam" id="PF03478"/>
    </source>
</evidence>
<proteinExistence type="predicted"/>
<evidence type="ECO:0000313" key="2">
    <source>
        <dbReference type="EMBL" id="KAG2619603.1"/>
    </source>
</evidence>
<accession>A0A8T0UFB5</accession>
<dbReference type="InterPro" id="IPR005174">
    <property type="entry name" value="KIB1-4_b-propeller"/>
</dbReference>
<reference evidence="2" key="1">
    <citation type="submission" date="2020-05" db="EMBL/GenBank/DDBJ databases">
        <title>WGS assembly of Panicum virgatum.</title>
        <authorList>
            <person name="Lovell J.T."/>
            <person name="Jenkins J."/>
            <person name="Shu S."/>
            <person name="Juenger T.E."/>
            <person name="Schmutz J."/>
        </authorList>
    </citation>
    <scope>NUCLEOTIDE SEQUENCE</scope>
    <source>
        <strain evidence="2">AP13</strain>
    </source>
</reference>
<dbReference type="Pfam" id="PF03478">
    <property type="entry name" value="Beta-prop_KIB1-4"/>
    <property type="match status" value="1"/>
</dbReference>
<name>A0A8T0UFB5_PANVG</name>
<dbReference type="EMBL" id="CM029042">
    <property type="protein sequence ID" value="KAG2619603.1"/>
    <property type="molecule type" value="Genomic_DNA"/>
</dbReference>
<dbReference type="InterPro" id="IPR036047">
    <property type="entry name" value="F-box-like_dom_sf"/>
</dbReference>
<dbReference type="SUPFAM" id="SSF81383">
    <property type="entry name" value="F-box domain"/>
    <property type="match status" value="1"/>
</dbReference>
<dbReference type="PANTHER" id="PTHR33165:SF85">
    <property type="entry name" value="OS08G0285100 PROTEIN"/>
    <property type="match status" value="1"/>
</dbReference>
<dbReference type="AlphaFoldDB" id="A0A8T0UFB5"/>
<comment type="caution">
    <text evidence="2">The sequence shown here is derived from an EMBL/GenBank/DDBJ whole genome shotgun (WGS) entry which is preliminary data.</text>
</comment>
<organism evidence="2 3">
    <name type="scientific">Panicum virgatum</name>
    <name type="common">Blackwell switchgrass</name>
    <dbReference type="NCBI Taxonomy" id="38727"/>
    <lineage>
        <taxon>Eukaryota</taxon>
        <taxon>Viridiplantae</taxon>
        <taxon>Streptophyta</taxon>
        <taxon>Embryophyta</taxon>
        <taxon>Tracheophyta</taxon>
        <taxon>Spermatophyta</taxon>
        <taxon>Magnoliopsida</taxon>
        <taxon>Liliopsida</taxon>
        <taxon>Poales</taxon>
        <taxon>Poaceae</taxon>
        <taxon>PACMAD clade</taxon>
        <taxon>Panicoideae</taxon>
        <taxon>Panicodae</taxon>
        <taxon>Paniceae</taxon>
        <taxon>Panicinae</taxon>
        <taxon>Panicum</taxon>
        <taxon>Panicum sect. Hiantes</taxon>
    </lineage>
</organism>
<dbReference type="Proteomes" id="UP000823388">
    <property type="component" value="Chromosome 3N"/>
</dbReference>
<feature type="domain" description="KIB1-4 beta-propeller" evidence="1">
    <location>
        <begin position="109"/>
        <end position="375"/>
    </location>
</feature>
<gene>
    <name evidence="2" type="ORF">PVAP13_3NG127300</name>
</gene>
<dbReference type="PANTHER" id="PTHR33165">
    <property type="entry name" value="F-BOX DOMAIN CONTAINING PROTEIN-LIKE-RELATED"/>
    <property type="match status" value="1"/>
</dbReference>
<protein>
    <recommendedName>
        <fullName evidence="1">KIB1-4 beta-propeller domain-containing protein</fullName>
    </recommendedName>
</protein>
<evidence type="ECO:0000313" key="3">
    <source>
        <dbReference type="Proteomes" id="UP000823388"/>
    </source>
</evidence>
<keyword evidence="3" id="KW-1185">Reference proteome</keyword>
<sequence>MMTRARRRRLLLAGSSFPFAKEPSAADPVVGFPEKWRDWADLLPDLVGEISGRLLSLDVAEYLRFRAVCKPWRRQTDDPRARVLDRRFRPRNWILPCNTPDPSPRRWLLNLATGASMRVELPAFSTHCHLGAADGLLILYHVPTKVVRLLDPLSNAATDLPAMSRSNIVAPAQLKKWSLCVLGKCSEYFIPYVMDGAALDDSTSPPTLVLSLDTLKEALSNIIVAKPGDTHWAVVGPGPGSHYMYMPTGRVLFNSLLSLGGRCYLASLEGSIYLLQLQPLPRLVQDIRSFLLSHDGRMLMVRCSSSNIELAFEPVGLFTVGGTTLRMEMLEVDVAGKRHVPLRSLGRLAAFVGHTHCLAVSSERFPSIVPDAVYMGYRHQQPFNVSMFHIGSSRTEPPHQFDMQHQDWKLVPHSSPCNLDQYLVCYVDRKGIRSGQCIIHGRHGPTQY</sequence>